<feature type="transmembrane region" description="Helical" evidence="7">
    <location>
        <begin position="121"/>
        <end position="143"/>
    </location>
</feature>
<sequence>MKTEQEIKTNTILHSAPLPSKKLKYLFTFLLVLLLIFLSGQKIGFSFYELLIGLPNMGDLLVQMFPPNWAYFVRITEPILDTIRIAILGTTFGAILSIPLALLAAKNIFQSNWITYPARFILNLIRTIPDLLLASIFVAIFGIGAVPGILALAGFSFGIIAKLFYEAIESIDRGPLEAMTAVGANKIKWIALGVIPQVIPQFTSFFLYMFEVNIRAASVLGLVGAGGIGLYYEQTLGFFEYDKTASIIIYTLAVVLIIDIISNKLREKIL</sequence>
<evidence type="ECO:0000313" key="9">
    <source>
        <dbReference type="EMBL" id="MED4402901.1"/>
    </source>
</evidence>
<dbReference type="EMBL" id="JARTFS010000013">
    <property type="protein sequence ID" value="MED4402901.1"/>
    <property type="molecule type" value="Genomic_DNA"/>
</dbReference>
<dbReference type="SUPFAM" id="SSF161098">
    <property type="entry name" value="MetI-like"/>
    <property type="match status" value="1"/>
</dbReference>
<dbReference type="GeneID" id="301139377"/>
<reference evidence="9 10" key="1">
    <citation type="submission" date="2023-03" db="EMBL/GenBank/DDBJ databases">
        <title>Bacillus Genome Sequencing.</title>
        <authorList>
            <person name="Dunlap C."/>
        </authorList>
    </citation>
    <scope>NUCLEOTIDE SEQUENCE [LARGE SCALE GENOMIC DNA]</scope>
    <source>
        <strain evidence="9 10">NRS-1717</strain>
    </source>
</reference>
<feature type="transmembrane region" description="Helical" evidence="7">
    <location>
        <begin position="244"/>
        <end position="262"/>
    </location>
</feature>
<keyword evidence="5 7" id="KW-1133">Transmembrane helix</keyword>
<dbReference type="InterPro" id="IPR000515">
    <property type="entry name" value="MetI-like"/>
</dbReference>
<evidence type="ECO:0000313" key="10">
    <source>
        <dbReference type="Proteomes" id="UP001342826"/>
    </source>
</evidence>
<comment type="similarity">
    <text evidence="7">Belongs to the binding-protein-dependent transport system permease family.</text>
</comment>
<dbReference type="Pfam" id="PF00528">
    <property type="entry name" value="BPD_transp_1"/>
    <property type="match status" value="1"/>
</dbReference>
<keyword evidence="2 7" id="KW-0813">Transport</keyword>
<protein>
    <submittedName>
        <fullName evidence="9">Phosphonate ABC transporter, permease protein PhnE</fullName>
    </submittedName>
</protein>
<accession>A0ABU6P0U5</accession>
<dbReference type="RefSeq" id="WP_066224874.1">
    <property type="nucleotide sequence ID" value="NZ_JARTFQ010000004.1"/>
</dbReference>
<dbReference type="PANTHER" id="PTHR30043">
    <property type="entry name" value="PHOSPHONATES TRANSPORT SYSTEM PERMEASE PROTEIN"/>
    <property type="match status" value="1"/>
</dbReference>
<evidence type="ECO:0000256" key="3">
    <source>
        <dbReference type="ARBA" id="ARBA00022475"/>
    </source>
</evidence>
<dbReference type="Proteomes" id="UP001342826">
    <property type="component" value="Unassembled WGS sequence"/>
</dbReference>
<name>A0ABU6P0U5_9BACI</name>
<evidence type="ECO:0000256" key="2">
    <source>
        <dbReference type="ARBA" id="ARBA00022448"/>
    </source>
</evidence>
<feature type="transmembrane region" description="Helical" evidence="7">
    <location>
        <begin position="85"/>
        <end position="109"/>
    </location>
</feature>
<evidence type="ECO:0000256" key="7">
    <source>
        <dbReference type="RuleBase" id="RU363032"/>
    </source>
</evidence>
<comment type="subcellular location">
    <subcellularLocation>
        <location evidence="1 7">Cell membrane</location>
        <topology evidence="1 7">Multi-pass membrane protein</topology>
    </subcellularLocation>
</comment>
<dbReference type="PANTHER" id="PTHR30043:SF1">
    <property type="entry name" value="ABC TRANSPORT SYSTEM PERMEASE PROTEIN P69"/>
    <property type="match status" value="1"/>
</dbReference>
<keyword evidence="6 7" id="KW-0472">Membrane</keyword>
<dbReference type="InterPro" id="IPR005769">
    <property type="entry name" value="PhnE/PtxC"/>
</dbReference>
<gene>
    <name evidence="9" type="primary">phnE</name>
    <name evidence="9" type="ORF">P9271_16475</name>
</gene>
<keyword evidence="4 7" id="KW-0812">Transmembrane</keyword>
<organism evidence="9 10">
    <name type="scientific">Metabacillus fastidiosus</name>
    <dbReference type="NCBI Taxonomy" id="1458"/>
    <lineage>
        <taxon>Bacteria</taxon>
        <taxon>Bacillati</taxon>
        <taxon>Bacillota</taxon>
        <taxon>Bacilli</taxon>
        <taxon>Bacillales</taxon>
        <taxon>Bacillaceae</taxon>
        <taxon>Metabacillus</taxon>
    </lineage>
</organism>
<keyword evidence="3" id="KW-1003">Cell membrane</keyword>
<feature type="transmembrane region" description="Helical" evidence="7">
    <location>
        <begin position="214"/>
        <end position="232"/>
    </location>
</feature>
<feature type="domain" description="ABC transmembrane type-1" evidence="8">
    <location>
        <begin position="79"/>
        <end position="262"/>
    </location>
</feature>
<evidence type="ECO:0000259" key="8">
    <source>
        <dbReference type="PROSITE" id="PS50928"/>
    </source>
</evidence>
<comment type="caution">
    <text evidence="9">The sequence shown here is derived from an EMBL/GenBank/DDBJ whole genome shotgun (WGS) entry which is preliminary data.</text>
</comment>
<evidence type="ECO:0000256" key="1">
    <source>
        <dbReference type="ARBA" id="ARBA00004651"/>
    </source>
</evidence>
<keyword evidence="10" id="KW-1185">Reference proteome</keyword>
<evidence type="ECO:0000256" key="5">
    <source>
        <dbReference type="ARBA" id="ARBA00022989"/>
    </source>
</evidence>
<dbReference type="Gene3D" id="1.10.3720.10">
    <property type="entry name" value="MetI-like"/>
    <property type="match status" value="1"/>
</dbReference>
<dbReference type="InterPro" id="IPR035906">
    <property type="entry name" value="MetI-like_sf"/>
</dbReference>
<evidence type="ECO:0000256" key="4">
    <source>
        <dbReference type="ARBA" id="ARBA00022692"/>
    </source>
</evidence>
<dbReference type="CDD" id="cd06261">
    <property type="entry name" value="TM_PBP2"/>
    <property type="match status" value="1"/>
</dbReference>
<evidence type="ECO:0000256" key="6">
    <source>
        <dbReference type="ARBA" id="ARBA00023136"/>
    </source>
</evidence>
<dbReference type="NCBIfam" id="TIGR01097">
    <property type="entry name" value="PhnE"/>
    <property type="match status" value="1"/>
</dbReference>
<dbReference type="PROSITE" id="PS50928">
    <property type="entry name" value="ABC_TM1"/>
    <property type="match status" value="1"/>
</dbReference>
<feature type="transmembrane region" description="Helical" evidence="7">
    <location>
        <begin position="23"/>
        <end position="40"/>
    </location>
</feature>
<proteinExistence type="inferred from homology"/>
<feature type="transmembrane region" description="Helical" evidence="7">
    <location>
        <begin position="189"/>
        <end position="208"/>
    </location>
</feature>